<organism evidence="1 2">
    <name type="scientific">Martelella alba</name>
    <dbReference type="NCBI Taxonomy" id="2590451"/>
    <lineage>
        <taxon>Bacteria</taxon>
        <taxon>Pseudomonadati</taxon>
        <taxon>Pseudomonadota</taxon>
        <taxon>Alphaproteobacteria</taxon>
        <taxon>Hyphomicrobiales</taxon>
        <taxon>Aurantimonadaceae</taxon>
        <taxon>Martelella</taxon>
    </lineage>
</organism>
<evidence type="ECO:0000313" key="2">
    <source>
        <dbReference type="Proteomes" id="UP000305202"/>
    </source>
</evidence>
<name>A0ABY2SSN1_9HYPH</name>
<reference evidence="1 2" key="1">
    <citation type="submission" date="2019-04" db="EMBL/GenBank/DDBJ databases">
        <authorList>
            <person name="Li M."/>
            <person name="Gao C."/>
        </authorList>
    </citation>
    <scope>NUCLEOTIDE SEQUENCE [LARGE SCALE GENOMIC DNA]</scope>
    <source>
        <strain evidence="1 2">BGMRC 2031</strain>
    </source>
</reference>
<accession>A0ABY2SSN1</accession>
<proteinExistence type="predicted"/>
<evidence type="ECO:0000313" key="1">
    <source>
        <dbReference type="EMBL" id="TKI08633.1"/>
    </source>
</evidence>
<dbReference type="Proteomes" id="UP000305202">
    <property type="component" value="Unassembled WGS sequence"/>
</dbReference>
<dbReference type="EMBL" id="SZPQ01000001">
    <property type="protein sequence ID" value="TKI08633.1"/>
    <property type="molecule type" value="Genomic_DNA"/>
</dbReference>
<keyword evidence="2" id="KW-1185">Reference proteome</keyword>
<protein>
    <submittedName>
        <fullName evidence="1">Uncharacterized protein</fullName>
    </submittedName>
</protein>
<comment type="caution">
    <text evidence="1">The sequence shown here is derived from an EMBL/GenBank/DDBJ whole genome shotgun (WGS) entry which is preliminary data.</text>
</comment>
<gene>
    <name evidence="1" type="ORF">FCN80_00850</name>
</gene>
<sequence>MNTMPINSPSLMRPINRLMQRGLKVLNVNTKYKRPVIVVDRPFSAWEKRAVEITEIENGVHRTVKMVHWRDFRVIWR</sequence>